<evidence type="ECO:0000256" key="1">
    <source>
        <dbReference type="ARBA" id="ARBA00004115"/>
    </source>
</evidence>
<feature type="transmembrane region" description="Helical" evidence="10">
    <location>
        <begin position="451"/>
        <end position="472"/>
    </location>
</feature>
<evidence type="ECO:0000256" key="11">
    <source>
        <dbReference type="SAM" id="MobiDB-lite"/>
    </source>
</evidence>
<dbReference type="AlphaFoldDB" id="A0A7M5XK35"/>
<organism evidence="12 13">
    <name type="scientific">Clytia hemisphaerica</name>
    <dbReference type="NCBI Taxonomy" id="252671"/>
    <lineage>
        <taxon>Eukaryota</taxon>
        <taxon>Metazoa</taxon>
        <taxon>Cnidaria</taxon>
        <taxon>Hydrozoa</taxon>
        <taxon>Hydroidolina</taxon>
        <taxon>Leptothecata</taxon>
        <taxon>Obeliida</taxon>
        <taxon>Clytiidae</taxon>
        <taxon>Clytia</taxon>
    </lineage>
</organism>
<dbReference type="EnsemblMetazoa" id="CLYHEMT024248.1">
    <property type="protein sequence ID" value="CLYHEMP024248.1"/>
    <property type="gene ID" value="CLYHEMG024248"/>
</dbReference>
<dbReference type="InterPro" id="IPR013320">
    <property type="entry name" value="ConA-like_dom_sf"/>
</dbReference>
<proteinExistence type="inferred from homology"/>
<dbReference type="InterPro" id="IPR001580">
    <property type="entry name" value="Calret/calnex"/>
</dbReference>
<dbReference type="RefSeq" id="XP_066927573.1">
    <property type="nucleotide sequence ID" value="XM_067071472.1"/>
</dbReference>
<dbReference type="PRINTS" id="PR00626">
    <property type="entry name" value="CALRETICULIN"/>
</dbReference>
<sequence length="618" mass="69893">MKILLFLFALYVQSIYCDNDENPSYQKPSVGDTAYLSEAFHNQEEFKSRWIMSEAKKDGVEDSIAKYDGVWKIAEPKQNPLEGDHGLVLSSQAKHAAVSASLDKPFKFEDKPLIVQYEVRFQNKHECGGAYIKLVADSPSLNLAEFTDKTEYSIMFGPDRCGNDNKLHFIFQHENPITHKMEEKHAKKPSKDFGNIFEDGKTHLVTLVVEPDNTYKILLDRKELSSGSLLADMEPPVNPPKMIDDPEDSKPENWDEREKIKDPAAVKPDDWDEDAPMMIEDPNAQKPSGWLDDESELVPDPNAVRPADWDDEEDGEWEAPQIDNPKCKAVGCGEWKRPSIKNANYKGKWSAPLIANPDYKGIWAPRKIENPNFFEDTNPFAMKSISAVGFELWSMQSDILFDNLIIADDQSIVDQWTVQSWEMKRKQEKSSDSSVTGMWENFMEATEEKPWLWIVAIACIFVPIVLLVYFCTSSSKSEEVSRRKKTDEPTPDDAPVEEEHESQTEGEEGAASTEESDDKAATEDEGEVEVEAPKTDGEAETVEPKVEEVAEDSPKTDKEEDSQVLQDKEEDSQVLQDKEDSQEEGDEKTEEAASNTADEAGEASPSPRTRSKRRARKD</sequence>
<evidence type="ECO:0000256" key="5">
    <source>
        <dbReference type="ARBA" id="ARBA00022989"/>
    </source>
</evidence>
<comment type="subcellular location">
    <subcellularLocation>
        <location evidence="1">Endoplasmic reticulum membrane</location>
        <topology evidence="1">Single-pass type I membrane protein</topology>
    </subcellularLocation>
</comment>
<dbReference type="GO" id="GO:0005509">
    <property type="term" value="F:calcium ion binding"/>
    <property type="evidence" value="ECO:0007669"/>
    <property type="project" value="InterPro"/>
</dbReference>
<dbReference type="GO" id="GO:0006457">
    <property type="term" value="P:protein folding"/>
    <property type="evidence" value="ECO:0007669"/>
    <property type="project" value="InterPro"/>
</dbReference>
<dbReference type="Pfam" id="PF00262">
    <property type="entry name" value="Calreticulin"/>
    <property type="match status" value="1"/>
</dbReference>
<accession>A0A7M5XK35</accession>
<dbReference type="SUPFAM" id="SSF63887">
    <property type="entry name" value="P-domain of calnexin/calreticulin"/>
    <property type="match status" value="1"/>
</dbReference>
<evidence type="ECO:0000256" key="9">
    <source>
        <dbReference type="PIRSR" id="PIRSR601580-3"/>
    </source>
</evidence>
<feature type="region of interest" description="Disordered" evidence="11">
    <location>
        <begin position="479"/>
        <end position="618"/>
    </location>
</feature>
<feature type="compositionally biased region" description="Acidic residues" evidence="11">
    <location>
        <begin position="580"/>
        <end position="589"/>
    </location>
</feature>
<feature type="chain" id="PRO_5029946771" description="Calnexin" evidence="10">
    <location>
        <begin position="18"/>
        <end position="618"/>
    </location>
</feature>
<evidence type="ECO:0000313" key="13">
    <source>
        <dbReference type="Proteomes" id="UP000594262"/>
    </source>
</evidence>
<dbReference type="FunFam" id="2.10.250.10:FF:000001">
    <property type="entry name" value="Calnexin homolog"/>
    <property type="match status" value="1"/>
</dbReference>
<evidence type="ECO:0000256" key="8">
    <source>
        <dbReference type="ARBA" id="ARBA00053392"/>
    </source>
</evidence>
<feature type="region of interest" description="Disordered" evidence="11">
    <location>
        <begin position="300"/>
        <end position="324"/>
    </location>
</feature>
<feature type="compositionally biased region" description="Acidic residues" evidence="11">
    <location>
        <begin position="489"/>
        <end position="508"/>
    </location>
</feature>
<dbReference type="GO" id="GO:0005789">
    <property type="term" value="C:endoplasmic reticulum membrane"/>
    <property type="evidence" value="ECO:0007669"/>
    <property type="project" value="UniProtKB-SubCell"/>
</dbReference>
<feature type="compositionally biased region" description="Basic and acidic residues" evidence="11">
    <location>
        <begin position="479"/>
        <end position="488"/>
    </location>
</feature>
<keyword evidence="7 10" id="KW-0143">Chaperone</keyword>
<evidence type="ECO:0000256" key="6">
    <source>
        <dbReference type="ARBA" id="ARBA00023136"/>
    </source>
</evidence>
<dbReference type="OrthoDB" id="1938156at2759"/>
<feature type="compositionally biased region" description="Basic residues" evidence="11">
    <location>
        <begin position="609"/>
        <end position="618"/>
    </location>
</feature>
<keyword evidence="13" id="KW-1185">Reference proteome</keyword>
<dbReference type="FunFam" id="2.60.120.200:FF:000011">
    <property type="entry name" value="Probable calnexin"/>
    <property type="match status" value="1"/>
</dbReference>
<evidence type="ECO:0000256" key="3">
    <source>
        <dbReference type="ARBA" id="ARBA00022692"/>
    </source>
</evidence>
<dbReference type="GeneID" id="136815036"/>
<dbReference type="PANTHER" id="PTHR11073:SF1">
    <property type="entry name" value="CALNEXIN 14D-RELATED"/>
    <property type="match status" value="1"/>
</dbReference>
<reference evidence="12" key="1">
    <citation type="submission" date="2021-01" db="UniProtKB">
        <authorList>
            <consortium name="EnsemblMetazoa"/>
        </authorList>
    </citation>
    <scope>IDENTIFICATION</scope>
</reference>
<evidence type="ECO:0000256" key="10">
    <source>
        <dbReference type="RuleBase" id="RU362126"/>
    </source>
</evidence>
<keyword evidence="9" id="KW-1015">Disulfide bond</keyword>
<keyword evidence="3 10" id="KW-0812">Transmembrane</keyword>
<keyword evidence="6 10" id="KW-0472">Membrane</keyword>
<evidence type="ECO:0000256" key="7">
    <source>
        <dbReference type="ARBA" id="ARBA00023186"/>
    </source>
</evidence>
<dbReference type="PANTHER" id="PTHR11073">
    <property type="entry name" value="CALRETICULIN AND CALNEXIN"/>
    <property type="match status" value="1"/>
</dbReference>
<dbReference type="SUPFAM" id="SSF49899">
    <property type="entry name" value="Concanavalin A-like lectins/glucanases"/>
    <property type="match status" value="1"/>
</dbReference>
<evidence type="ECO:0000313" key="12">
    <source>
        <dbReference type="EnsemblMetazoa" id="CLYHEMP024248.1"/>
    </source>
</evidence>
<keyword evidence="10" id="KW-0732">Signal</keyword>
<feature type="signal peptide" evidence="10">
    <location>
        <begin position="1"/>
        <end position="17"/>
    </location>
</feature>
<dbReference type="PROSITE" id="PS00804">
    <property type="entry name" value="CALRETICULIN_2"/>
    <property type="match status" value="1"/>
</dbReference>
<dbReference type="PROSITE" id="PS00803">
    <property type="entry name" value="CALRETICULIN_1"/>
    <property type="match status" value="1"/>
</dbReference>
<evidence type="ECO:0008006" key="14">
    <source>
        <dbReference type="Google" id="ProtNLM"/>
    </source>
</evidence>
<dbReference type="Gene3D" id="2.60.120.200">
    <property type="match status" value="1"/>
</dbReference>
<keyword evidence="5 10" id="KW-1133">Transmembrane helix</keyword>
<evidence type="ECO:0000256" key="4">
    <source>
        <dbReference type="ARBA" id="ARBA00022824"/>
    </source>
</evidence>
<comment type="function">
    <text evidence="8">Calcium-binding protein that interacts with newly synthesized monoglucosylated glycoproteins in the endoplasmic reticulum. It may act in assisting protein assembly and/or in the retention within the ER of unassembled protein subunits. It seems to play a major role in the quality control apparatus of the ER by the retention of incorrectly folded proteins. Required for embryogenesis and larval development under heat and ER stress conditions. May be important for germ cell development. Involved in neuronal necrotic cell death.</text>
</comment>
<comment type="similarity">
    <text evidence="2 10">Belongs to the calreticulin family.</text>
</comment>
<protein>
    <recommendedName>
        <fullName evidence="14">Calnexin</fullName>
    </recommendedName>
</protein>
<feature type="disulfide bond" evidence="9">
    <location>
        <begin position="127"/>
        <end position="161"/>
    </location>
</feature>
<name>A0A7M5XK35_9CNID</name>
<feature type="compositionally biased region" description="Basic and acidic residues" evidence="11">
    <location>
        <begin position="531"/>
        <end position="558"/>
    </location>
</feature>
<dbReference type="InterPro" id="IPR009033">
    <property type="entry name" value="Calreticulin/calnexin_P_dom_sf"/>
</dbReference>
<dbReference type="InterPro" id="IPR018124">
    <property type="entry name" value="Calret/calnex_CS"/>
</dbReference>
<evidence type="ECO:0000256" key="2">
    <source>
        <dbReference type="ARBA" id="ARBA00010983"/>
    </source>
</evidence>
<keyword evidence="4 10" id="KW-0256">Endoplasmic reticulum</keyword>
<dbReference type="GO" id="GO:0051082">
    <property type="term" value="F:unfolded protein binding"/>
    <property type="evidence" value="ECO:0007669"/>
    <property type="project" value="InterPro"/>
</dbReference>
<dbReference type="Proteomes" id="UP000594262">
    <property type="component" value="Unplaced"/>
</dbReference>
<feature type="compositionally biased region" description="Basic and acidic residues" evidence="11">
    <location>
        <begin position="242"/>
        <end position="269"/>
    </location>
</feature>
<dbReference type="Gene3D" id="2.10.250.10">
    <property type="entry name" value="Calreticulin/calnexin, P domain"/>
    <property type="match status" value="1"/>
</dbReference>
<dbReference type="GO" id="GO:0036503">
    <property type="term" value="P:ERAD pathway"/>
    <property type="evidence" value="ECO:0007669"/>
    <property type="project" value="TreeGrafter"/>
</dbReference>
<feature type="region of interest" description="Disordered" evidence="11">
    <location>
        <begin position="229"/>
        <end position="271"/>
    </location>
</feature>